<dbReference type="GO" id="GO:0005654">
    <property type="term" value="C:nucleoplasm"/>
    <property type="evidence" value="ECO:0007669"/>
    <property type="project" value="TreeGrafter"/>
</dbReference>
<dbReference type="InterPro" id="IPR034201">
    <property type="entry name" value="RNPS1_RRM"/>
</dbReference>
<dbReference type="Pfam" id="PF00076">
    <property type="entry name" value="RRM_1"/>
    <property type="match status" value="1"/>
</dbReference>
<keyword evidence="2" id="KW-0507">mRNA processing</keyword>
<protein>
    <submittedName>
        <fullName evidence="9">RNA-binding protein with serine-rich domain 1-B-like</fullName>
    </submittedName>
</protein>
<evidence type="ECO:0000256" key="3">
    <source>
        <dbReference type="ARBA" id="ARBA00022884"/>
    </source>
</evidence>
<dbReference type="SMART" id="SM00360">
    <property type="entry name" value="RRM"/>
    <property type="match status" value="1"/>
</dbReference>
<keyword evidence="10" id="KW-1185">Reference proteome</keyword>
<dbReference type="AlphaFoldDB" id="A0A8J5MX65"/>
<sequence length="313" mass="35321">MIQVAKHGVGAGYRPLFSGRRVYTELPHRRYRSVCGRLLGKRSTFKAGPDKSRSQSHEKKTKPKKPSKSRSRSGSPRPRRKPRSPTPRPTRIHVGRLTRNINRDHLHEIFAVYGSVKSVDLPMYDMRNNSSLNRGYGYIDFEKPEDAENAMKHMDGGQIDGQEITAAPVLIPRQLPPRRRSPLPMPPRRGPPPRWGRSPPRYNICAPSRWGGLLVEVSSLEMSHKLKTLKCVAGATVSCSPHSSMNKIRGVVYSIQLLCYSEETLQQKFADQEVIKINESQKPTPSASCSQKEECLGNKRIHREESLEGILEG</sequence>
<comment type="subcellular location">
    <subcellularLocation>
        <location evidence="1">Nucleus</location>
    </subcellularLocation>
</comment>
<keyword evidence="3 6" id="KW-0694">RNA-binding</keyword>
<name>A0A8J5MX65_HOMAM</name>
<evidence type="ECO:0000256" key="1">
    <source>
        <dbReference type="ARBA" id="ARBA00004123"/>
    </source>
</evidence>
<evidence type="ECO:0000256" key="4">
    <source>
        <dbReference type="ARBA" id="ARBA00023187"/>
    </source>
</evidence>
<dbReference type="InterPro" id="IPR012677">
    <property type="entry name" value="Nucleotide-bd_a/b_plait_sf"/>
</dbReference>
<feature type="compositionally biased region" description="Basic residues" evidence="7">
    <location>
        <begin position="59"/>
        <end position="83"/>
    </location>
</feature>
<dbReference type="Proteomes" id="UP000747542">
    <property type="component" value="Unassembled WGS sequence"/>
</dbReference>
<evidence type="ECO:0000256" key="2">
    <source>
        <dbReference type="ARBA" id="ARBA00022664"/>
    </source>
</evidence>
<dbReference type="InterPro" id="IPR000504">
    <property type="entry name" value="RRM_dom"/>
</dbReference>
<evidence type="ECO:0000256" key="5">
    <source>
        <dbReference type="ARBA" id="ARBA00023242"/>
    </source>
</evidence>
<evidence type="ECO:0000259" key="8">
    <source>
        <dbReference type="PROSITE" id="PS50102"/>
    </source>
</evidence>
<feature type="domain" description="RRM" evidence="8">
    <location>
        <begin position="90"/>
        <end position="164"/>
    </location>
</feature>
<dbReference type="PROSITE" id="PS50102">
    <property type="entry name" value="RRM"/>
    <property type="match status" value="1"/>
</dbReference>
<comment type="caution">
    <text evidence="9">The sequence shown here is derived from an EMBL/GenBank/DDBJ whole genome shotgun (WGS) entry which is preliminary data.</text>
</comment>
<feature type="region of interest" description="Disordered" evidence="7">
    <location>
        <begin position="42"/>
        <end position="97"/>
    </location>
</feature>
<reference evidence="9" key="1">
    <citation type="journal article" date="2021" name="Sci. Adv.">
        <title>The American lobster genome reveals insights on longevity, neural, and immune adaptations.</title>
        <authorList>
            <person name="Polinski J.M."/>
            <person name="Zimin A.V."/>
            <person name="Clark K.F."/>
            <person name="Kohn A.B."/>
            <person name="Sadowski N."/>
            <person name="Timp W."/>
            <person name="Ptitsyn A."/>
            <person name="Khanna P."/>
            <person name="Romanova D.Y."/>
            <person name="Williams P."/>
            <person name="Greenwood S.J."/>
            <person name="Moroz L.L."/>
            <person name="Walt D.R."/>
            <person name="Bodnar A.G."/>
        </authorList>
    </citation>
    <scope>NUCLEOTIDE SEQUENCE</scope>
    <source>
        <strain evidence="9">GMGI-L3</strain>
    </source>
</reference>
<evidence type="ECO:0000313" key="10">
    <source>
        <dbReference type="Proteomes" id="UP000747542"/>
    </source>
</evidence>
<dbReference type="GO" id="GO:0005737">
    <property type="term" value="C:cytoplasm"/>
    <property type="evidence" value="ECO:0007669"/>
    <property type="project" value="TreeGrafter"/>
</dbReference>
<gene>
    <name evidence="9" type="primary">rnps1-b-L</name>
    <name evidence="9" type="ORF">Hamer_G013666</name>
</gene>
<keyword evidence="4" id="KW-0508">mRNA splicing</keyword>
<evidence type="ECO:0000313" key="9">
    <source>
        <dbReference type="EMBL" id="KAG7166642.1"/>
    </source>
</evidence>
<keyword evidence="5" id="KW-0539">Nucleus</keyword>
<dbReference type="Gene3D" id="3.30.70.330">
    <property type="match status" value="1"/>
</dbReference>
<proteinExistence type="predicted"/>
<dbReference type="GO" id="GO:0003723">
    <property type="term" value="F:RNA binding"/>
    <property type="evidence" value="ECO:0007669"/>
    <property type="project" value="UniProtKB-UniRule"/>
</dbReference>
<feature type="region of interest" description="Disordered" evidence="7">
    <location>
        <begin position="174"/>
        <end position="198"/>
    </location>
</feature>
<evidence type="ECO:0000256" key="7">
    <source>
        <dbReference type="SAM" id="MobiDB-lite"/>
    </source>
</evidence>
<evidence type="ECO:0000256" key="6">
    <source>
        <dbReference type="PROSITE-ProRule" id="PRU00176"/>
    </source>
</evidence>
<dbReference type="SUPFAM" id="SSF54928">
    <property type="entry name" value="RNA-binding domain, RBD"/>
    <property type="match status" value="1"/>
</dbReference>
<feature type="compositionally biased region" description="Basic and acidic residues" evidence="7">
    <location>
        <begin position="48"/>
        <end position="58"/>
    </location>
</feature>
<dbReference type="CDD" id="cd12365">
    <property type="entry name" value="RRM_RNPS1"/>
    <property type="match status" value="1"/>
</dbReference>
<dbReference type="InterPro" id="IPR035979">
    <property type="entry name" value="RBD_domain_sf"/>
</dbReference>
<dbReference type="PANTHER" id="PTHR15481">
    <property type="entry name" value="RIBONUCLEIC ACID BINDING PROTEIN S1"/>
    <property type="match status" value="1"/>
</dbReference>
<dbReference type="PANTHER" id="PTHR15481:SF0">
    <property type="entry name" value="LD23870P-RELATED"/>
    <property type="match status" value="1"/>
</dbReference>
<feature type="compositionally biased region" description="Pro residues" evidence="7">
    <location>
        <begin position="183"/>
        <end position="194"/>
    </location>
</feature>
<dbReference type="EMBL" id="JAHLQT010022272">
    <property type="protein sequence ID" value="KAG7166642.1"/>
    <property type="molecule type" value="Genomic_DNA"/>
</dbReference>
<accession>A0A8J5MX65</accession>
<organism evidence="9 10">
    <name type="scientific">Homarus americanus</name>
    <name type="common">American lobster</name>
    <dbReference type="NCBI Taxonomy" id="6706"/>
    <lineage>
        <taxon>Eukaryota</taxon>
        <taxon>Metazoa</taxon>
        <taxon>Ecdysozoa</taxon>
        <taxon>Arthropoda</taxon>
        <taxon>Crustacea</taxon>
        <taxon>Multicrustacea</taxon>
        <taxon>Malacostraca</taxon>
        <taxon>Eumalacostraca</taxon>
        <taxon>Eucarida</taxon>
        <taxon>Decapoda</taxon>
        <taxon>Pleocyemata</taxon>
        <taxon>Astacidea</taxon>
        <taxon>Nephropoidea</taxon>
        <taxon>Nephropidae</taxon>
        <taxon>Homarus</taxon>
    </lineage>
</organism>
<dbReference type="GO" id="GO:0000398">
    <property type="term" value="P:mRNA splicing, via spliceosome"/>
    <property type="evidence" value="ECO:0007669"/>
    <property type="project" value="TreeGrafter"/>
</dbReference>
<dbReference type="GO" id="GO:0061574">
    <property type="term" value="C:ASAP complex"/>
    <property type="evidence" value="ECO:0007669"/>
    <property type="project" value="TreeGrafter"/>
</dbReference>